<dbReference type="OrthoDB" id="10263222at2759"/>
<reference evidence="2 3" key="1">
    <citation type="submission" date="2017-06" db="EMBL/GenBank/DDBJ databases">
        <title>Ant-infecting Ophiocordyceps genomes reveal a high diversity of potential behavioral manipulation genes and a possible major role for enterotoxins.</title>
        <authorList>
            <person name="De Bekker C."/>
            <person name="Evans H.C."/>
            <person name="Brachmann A."/>
            <person name="Hughes D.P."/>
        </authorList>
    </citation>
    <scope>NUCLEOTIDE SEQUENCE [LARGE SCALE GENOMIC DNA]</scope>
    <source>
        <strain evidence="2 3">Map16</strain>
    </source>
</reference>
<dbReference type="PANTHER" id="PTHR15002:SF0">
    <property type="entry name" value="RIBOSOMAL BIOGENESIS PROTEIN LAS1L"/>
    <property type="match status" value="1"/>
</dbReference>
<name>A0A2C5YVP1_9HYPO</name>
<dbReference type="PANTHER" id="PTHR15002">
    <property type="entry name" value="RIBOSOMAL BIOGENESIS PROTEIN LAS1L"/>
    <property type="match status" value="1"/>
</dbReference>
<evidence type="ECO:0008006" key="4">
    <source>
        <dbReference type="Google" id="ProtNLM"/>
    </source>
</evidence>
<dbReference type="EMBL" id="NJES01000494">
    <property type="protein sequence ID" value="PHH71600.1"/>
    <property type="molecule type" value="Genomic_DNA"/>
</dbReference>
<evidence type="ECO:0000256" key="1">
    <source>
        <dbReference type="SAM" id="MobiDB-lite"/>
    </source>
</evidence>
<dbReference type="GO" id="GO:0000460">
    <property type="term" value="P:maturation of 5.8S rRNA"/>
    <property type="evidence" value="ECO:0007669"/>
    <property type="project" value="TreeGrafter"/>
</dbReference>
<dbReference type="GO" id="GO:0030687">
    <property type="term" value="C:preribosome, large subunit precursor"/>
    <property type="evidence" value="ECO:0007669"/>
    <property type="project" value="TreeGrafter"/>
</dbReference>
<dbReference type="STRING" id="2004952.A0A2C5YVP1"/>
<evidence type="ECO:0000313" key="2">
    <source>
        <dbReference type="EMBL" id="PHH71600.1"/>
    </source>
</evidence>
<accession>A0A2C5YVP1</accession>
<feature type="region of interest" description="Disordered" evidence="1">
    <location>
        <begin position="265"/>
        <end position="312"/>
    </location>
</feature>
<dbReference type="GO" id="GO:0000470">
    <property type="term" value="P:maturation of LSU-rRNA"/>
    <property type="evidence" value="ECO:0007669"/>
    <property type="project" value="TreeGrafter"/>
</dbReference>
<dbReference type="InterPro" id="IPR007174">
    <property type="entry name" value="Las1"/>
</dbReference>
<dbReference type="GO" id="GO:0004519">
    <property type="term" value="F:endonuclease activity"/>
    <property type="evidence" value="ECO:0007669"/>
    <property type="project" value="InterPro"/>
</dbReference>
<sequence length="325" mass="35882">MVRYVFNSWRHPTDLLRVRRQFYDSDSDPDSHDDDDHETRRRLRQQAVARVSLWMARQHCPHMVESTALLTAALLSDDTTDSHPQPAAWSAYAVRATYAAAFSRFVTGLLDGHQDKLRKQSMYAVAATVGLPAAFVELRHQATHEQLPSRAKLRAMAERALDWIWNYYWRHLRDDDGDDKTDDDESRRVVLEYLRGPDDDEARRAATLDRLLLRGDTDRVLATISRLQEELPGSLAFVRCLSLRRHVVAAAAAATAAAAAAADAVDAGPGGGVRAEAEPRSGADCESGAGPDPESAEGEADQAGGDDFGWSLLDGPWRAKPIGLV</sequence>
<dbReference type="Proteomes" id="UP000226431">
    <property type="component" value="Unassembled WGS sequence"/>
</dbReference>
<keyword evidence="3" id="KW-1185">Reference proteome</keyword>
<dbReference type="GO" id="GO:0090730">
    <property type="term" value="C:Las1 complex"/>
    <property type="evidence" value="ECO:0007669"/>
    <property type="project" value="InterPro"/>
</dbReference>
<dbReference type="AlphaFoldDB" id="A0A2C5YVP1"/>
<evidence type="ECO:0000313" key="3">
    <source>
        <dbReference type="Proteomes" id="UP000226431"/>
    </source>
</evidence>
<protein>
    <recommendedName>
        <fullName evidence="4">Las1-like protein</fullName>
    </recommendedName>
</protein>
<organism evidence="2 3">
    <name type="scientific">Ophiocordyceps camponoti-rufipedis</name>
    <dbReference type="NCBI Taxonomy" id="2004952"/>
    <lineage>
        <taxon>Eukaryota</taxon>
        <taxon>Fungi</taxon>
        <taxon>Dikarya</taxon>
        <taxon>Ascomycota</taxon>
        <taxon>Pezizomycotina</taxon>
        <taxon>Sordariomycetes</taxon>
        <taxon>Hypocreomycetidae</taxon>
        <taxon>Hypocreales</taxon>
        <taxon>Ophiocordycipitaceae</taxon>
        <taxon>Ophiocordyceps</taxon>
    </lineage>
</organism>
<proteinExistence type="predicted"/>
<comment type="caution">
    <text evidence="2">The sequence shown here is derived from an EMBL/GenBank/DDBJ whole genome shotgun (WGS) entry which is preliminary data.</text>
</comment>
<gene>
    <name evidence="2" type="ORF">CDD80_5119</name>
</gene>
<dbReference type="Pfam" id="PF04031">
    <property type="entry name" value="Las1"/>
    <property type="match status" value="1"/>
</dbReference>